<dbReference type="EMBL" id="MK071983">
    <property type="protein sequence ID" value="AYV76339.1"/>
    <property type="molecule type" value="Genomic_DNA"/>
</dbReference>
<evidence type="ECO:0000313" key="1">
    <source>
        <dbReference type="EMBL" id="AYV76339.1"/>
    </source>
</evidence>
<protein>
    <submittedName>
        <fullName evidence="1">Uncharacterized protein</fullName>
    </submittedName>
</protein>
<sequence>MCTILNDNKNDTIIDIDIDIDTDTGIDDTDTGIDDTDDVKTYDRELCEEIIQQHIGRLLYIFDNEYNELTDVESKIIEEYNKIVNNMLKLMRTQNELNNEIDAFINIQNSGYINKQSLMLQLASKFNQKLFDNITSQENRLKKLLVCKDLLTNIFDCKQHELYYVKECNKNFMILIEINIVTSLRKEIKQTIDRDILIGTEVIYLDNKNYNNKSDDTDKINILYHNIVKPTNEQRKLCKIPNIKDYAKIIVSLDDLEGTKHAKFYDVIVQICQKDIEAATLLCRVEYTNDTNTIKIGSYLEITYDEIFYSLNI</sequence>
<name>A0A3G4ZSC5_9VIRU</name>
<reference evidence="1" key="1">
    <citation type="submission" date="2018-10" db="EMBL/GenBank/DDBJ databases">
        <title>Hidden diversity of soil giant viruses.</title>
        <authorList>
            <person name="Schulz F."/>
            <person name="Alteio L."/>
            <person name="Goudeau D."/>
            <person name="Ryan E.M."/>
            <person name="Malmstrom R.R."/>
            <person name="Blanchard J."/>
            <person name="Woyke T."/>
        </authorList>
    </citation>
    <scope>NUCLEOTIDE SEQUENCE</scope>
    <source>
        <strain evidence="1">TEV1</strain>
    </source>
</reference>
<organism evidence="1">
    <name type="scientific">Terrestrivirus sp</name>
    <dbReference type="NCBI Taxonomy" id="2487775"/>
    <lineage>
        <taxon>Viruses</taxon>
        <taxon>Varidnaviria</taxon>
        <taxon>Bamfordvirae</taxon>
        <taxon>Nucleocytoviricota</taxon>
        <taxon>Megaviricetes</taxon>
        <taxon>Imitervirales</taxon>
        <taxon>Mimiviridae</taxon>
        <taxon>Klosneuvirinae</taxon>
    </lineage>
</organism>
<proteinExistence type="predicted"/>
<gene>
    <name evidence="1" type="ORF">Terrestrivirus5_161</name>
</gene>
<accession>A0A3G4ZSC5</accession>